<keyword evidence="1" id="KW-0472">Membrane</keyword>
<dbReference type="RefSeq" id="WP_056995575.1">
    <property type="nucleotide sequence ID" value="NZ_AZGC01000029.1"/>
</dbReference>
<dbReference type="AlphaFoldDB" id="A0A0R1UTS3"/>
<organism evidence="2 3">
    <name type="scientific">Limosilactobacillus equigenerosi DSM 18793 = JCM 14505</name>
    <dbReference type="NCBI Taxonomy" id="1423742"/>
    <lineage>
        <taxon>Bacteria</taxon>
        <taxon>Bacillati</taxon>
        <taxon>Bacillota</taxon>
        <taxon>Bacilli</taxon>
        <taxon>Lactobacillales</taxon>
        <taxon>Lactobacillaceae</taxon>
        <taxon>Limosilactobacillus</taxon>
    </lineage>
</organism>
<accession>A0A0R1UTS3</accession>
<keyword evidence="1" id="KW-0812">Transmembrane</keyword>
<dbReference type="STRING" id="417373.GCA_001570685_01504"/>
<evidence type="ECO:0000313" key="3">
    <source>
        <dbReference type="Proteomes" id="UP000051084"/>
    </source>
</evidence>
<dbReference type="SUPFAM" id="SSF54523">
    <property type="entry name" value="Pili subunits"/>
    <property type="match status" value="1"/>
</dbReference>
<sequence>MKRPAFTLVELLIVLGMVALMILLSGPQVRRMQMNLNEQVFWHRFRQQYLVGLQTARRGDGPTVIVYLPSKHQMYFQHFKAAPDARISVPKSLQVRNDRQVTIQNHTAYTAPQTWQLVNNDEDYQYAITFQMGGGEYHLRREKKPRFYSGRTNCRLNDYELSGVEPGNVLGWCPLSENTP</sequence>
<proteinExistence type="predicted"/>
<dbReference type="PATRIC" id="fig|1423742.4.peg.1304"/>
<reference evidence="2 3" key="1">
    <citation type="journal article" date="2015" name="Genome Announc.">
        <title>Expanding the biotechnology potential of lactobacilli through comparative genomics of 213 strains and associated genera.</title>
        <authorList>
            <person name="Sun Z."/>
            <person name="Harris H.M."/>
            <person name="McCann A."/>
            <person name="Guo C."/>
            <person name="Argimon S."/>
            <person name="Zhang W."/>
            <person name="Yang X."/>
            <person name="Jeffery I.B."/>
            <person name="Cooney J.C."/>
            <person name="Kagawa T.F."/>
            <person name="Liu W."/>
            <person name="Song Y."/>
            <person name="Salvetti E."/>
            <person name="Wrobel A."/>
            <person name="Rasinkangas P."/>
            <person name="Parkhill J."/>
            <person name="Rea M.C."/>
            <person name="O'Sullivan O."/>
            <person name="Ritari J."/>
            <person name="Douillard F.P."/>
            <person name="Paul Ross R."/>
            <person name="Yang R."/>
            <person name="Briner A.E."/>
            <person name="Felis G.E."/>
            <person name="de Vos W.M."/>
            <person name="Barrangou R."/>
            <person name="Klaenhammer T.R."/>
            <person name="Caufield P.W."/>
            <person name="Cui Y."/>
            <person name="Zhang H."/>
            <person name="O'Toole P.W."/>
        </authorList>
    </citation>
    <scope>NUCLEOTIDE SEQUENCE [LARGE SCALE GENOMIC DNA]</scope>
    <source>
        <strain evidence="2 3">DSM 18793</strain>
    </source>
</reference>
<comment type="caution">
    <text evidence="2">The sequence shown here is derived from an EMBL/GenBank/DDBJ whole genome shotgun (WGS) entry which is preliminary data.</text>
</comment>
<protein>
    <recommendedName>
        <fullName evidence="4">Prepilin-type N-terminal cleavage/methylation domain-containing protein</fullName>
    </recommendedName>
</protein>
<dbReference type="OrthoDB" id="2328549at2"/>
<gene>
    <name evidence="2" type="ORF">FC21_GL001258</name>
</gene>
<evidence type="ECO:0000256" key="1">
    <source>
        <dbReference type="SAM" id="Phobius"/>
    </source>
</evidence>
<dbReference type="Proteomes" id="UP000051084">
    <property type="component" value="Unassembled WGS sequence"/>
</dbReference>
<name>A0A0R1UTS3_9LACO</name>
<dbReference type="EMBL" id="AZGC01000029">
    <property type="protein sequence ID" value="KRL94792.1"/>
    <property type="molecule type" value="Genomic_DNA"/>
</dbReference>
<evidence type="ECO:0008006" key="4">
    <source>
        <dbReference type="Google" id="ProtNLM"/>
    </source>
</evidence>
<keyword evidence="3" id="KW-1185">Reference proteome</keyword>
<dbReference type="InterPro" id="IPR045584">
    <property type="entry name" value="Pilin-like"/>
</dbReference>
<evidence type="ECO:0000313" key="2">
    <source>
        <dbReference type="EMBL" id="KRL94792.1"/>
    </source>
</evidence>
<keyword evidence="1" id="KW-1133">Transmembrane helix</keyword>
<feature type="transmembrane region" description="Helical" evidence="1">
    <location>
        <begin position="6"/>
        <end position="24"/>
    </location>
</feature>